<dbReference type="GO" id="GO:0034200">
    <property type="term" value="F:D-glycero-beta-D-manno-heptose 1,7-bisphosphate 7-phosphatase activity"/>
    <property type="evidence" value="ECO:0007669"/>
    <property type="project" value="UniProtKB-EC"/>
</dbReference>
<dbReference type="Gene3D" id="3.40.50.1000">
    <property type="entry name" value="HAD superfamily/HAD-like"/>
    <property type="match status" value="1"/>
</dbReference>
<evidence type="ECO:0000256" key="3">
    <source>
        <dbReference type="ARBA" id="ARBA00022723"/>
    </source>
</evidence>
<dbReference type="NCBIfam" id="NF006506">
    <property type="entry name" value="PRK08942.1"/>
    <property type="match status" value="1"/>
</dbReference>
<dbReference type="EC" id="3.1.3.-" evidence="7"/>
<evidence type="ECO:0000256" key="5">
    <source>
        <dbReference type="ARBA" id="ARBA00023277"/>
    </source>
</evidence>
<comment type="subcellular location">
    <subcellularLocation>
        <location evidence="1 7">Cytoplasm</location>
    </subcellularLocation>
</comment>
<dbReference type="InterPro" id="IPR006543">
    <property type="entry name" value="Histidinol-phos"/>
</dbReference>
<reference evidence="8 9" key="1">
    <citation type="journal article" date="2021" name="Sci. Rep.">
        <title>The distribution of antibiotic resistance genes in chicken gut microbiota commensals.</title>
        <authorList>
            <person name="Juricova H."/>
            <person name="Matiasovicova J."/>
            <person name="Kubasova T."/>
            <person name="Cejkova D."/>
            <person name="Rychlik I."/>
        </authorList>
    </citation>
    <scope>NUCLEOTIDE SEQUENCE [LARGE SCALE GENOMIC DNA]</scope>
    <source>
        <strain evidence="8 9">An562</strain>
    </source>
</reference>
<dbReference type="NCBIfam" id="TIGR00213">
    <property type="entry name" value="GmhB_yaeD"/>
    <property type="match status" value="1"/>
</dbReference>
<dbReference type="Proteomes" id="UP000777002">
    <property type="component" value="Unassembled WGS sequence"/>
</dbReference>
<dbReference type="RefSeq" id="WP_239481494.1">
    <property type="nucleotide sequence ID" value="NZ_JACJKX010000001.1"/>
</dbReference>
<protein>
    <recommendedName>
        <fullName evidence="6 7">D,D-heptose 1,7-bisphosphate phosphatase</fullName>
        <ecNumber evidence="7">3.1.3.-</ecNumber>
    </recommendedName>
</protein>
<evidence type="ECO:0000256" key="4">
    <source>
        <dbReference type="ARBA" id="ARBA00022801"/>
    </source>
</evidence>
<evidence type="ECO:0000256" key="6">
    <source>
        <dbReference type="ARBA" id="ARBA00031828"/>
    </source>
</evidence>
<evidence type="ECO:0000256" key="2">
    <source>
        <dbReference type="ARBA" id="ARBA00022490"/>
    </source>
</evidence>
<dbReference type="InterPro" id="IPR006549">
    <property type="entry name" value="HAD-SF_hydro_IIIA"/>
</dbReference>
<sequence length="187" mass="21022">MSLKKAAFLDRDGVINIDHAYVHTPEEFTFIDGVFEACRLLQQAGFLLIIATNQSGIGRGYYTEDDFQKLCQWMKERFEENGVRVDDIFFCPHHPEKALPAYRMECDCRKPKPGMLLSAQKKWRIDMKSSLMVGDKPGDMQAALAAGVGTRIFVGKDGLCCPEPIAECTHTARNLLEAAEIMVGKFK</sequence>
<keyword evidence="2 7" id="KW-0963">Cytoplasm</keyword>
<dbReference type="CDD" id="cd07503">
    <property type="entry name" value="HAD_HisB-N"/>
    <property type="match status" value="1"/>
</dbReference>
<evidence type="ECO:0000256" key="1">
    <source>
        <dbReference type="ARBA" id="ARBA00004496"/>
    </source>
</evidence>
<dbReference type="Pfam" id="PF13242">
    <property type="entry name" value="Hydrolase_like"/>
    <property type="match status" value="1"/>
</dbReference>
<evidence type="ECO:0000313" key="8">
    <source>
        <dbReference type="EMBL" id="MBM6927894.1"/>
    </source>
</evidence>
<dbReference type="PIRSF" id="PIRSF004682">
    <property type="entry name" value="GmhB"/>
    <property type="match status" value="1"/>
</dbReference>
<gene>
    <name evidence="8" type="primary">gmhB</name>
    <name evidence="8" type="ORF">H5985_01170</name>
</gene>
<accession>A0ABS2GSF4</accession>
<dbReference type="InterPro" id="IPR023214">
    <property type="entry name" value="HAD_sf"/>
</dbReference>
<dbReference type="NCBIfam" id="TIGR01656">
    <property type="entry name" value="Histidinol-ppas"/>
    <property type="match status" value="1"/>
</dbReference>
<organism evidence="8 9">
    <name type="scientific">Parasutterella secunda</name>
    <dbReference type="NCBI Taxonomy" id="626947"/>
    <lineage>
        <taxon>Bacteria</taxon>
        <taxon>Pseudomonadati</taxon>
        <taxon>Pseudomonadota</taxon>
        <taxon>Betaproteobacteria</taxon>
        <taxon>Burkholderiales</taxon>
        <taxon>Sutterellaceae</taxon>
        <taxon>Parasutterella</taxon>
    </lineage>
</organism>
<dbReference type="PANTHER" id="PTHR42891">
    <property type="entry name" value="D-GLYCERO-BETA-D-MANNO-HEPTOSE-1,7-BISPHOSPHATE 7-PHOSPHATASE"/>
    <property type="match status" value="1"/>
</dbReference>
<evidence type="ECO:0000313" key="9">
    <source>
        <dbReference type="Proteomes" id="UP000777002"/>
    </source>
</evidence>
<comment type="caution">
    <text evidence="8">The sequence shown here is derived from an EMBL/GenBank/DDBJ whole genome shotgun (WGS) entry which is preliminary data.</text>
</comment>
<comment type="similarity">
    <text evidence="7">Belongs to the gmhB family.</text>
</comment>
<dbReference type="InterPro" id="IPR004446">
    <property type="entry name" value="Heptose_bisP_phosphatase"/>
</dbReference>
<proteinExistence type="inferred from homology"/>
<dbReference type="NCBIfam" id="TIGR01662">
    <property type="entry name" value="HAD-SF-IIIA"/>
    <property type="match status" value="1"/>
</dbReference>
<evidence type="ECO:0000256" key="7">
    <source>
        <dbReference type="PIRNR" id="PIRNR004682"/>
    </source>
</evidence>
<dbReference type="EMBL" id="JACJKX010000001">
    <property type="protein sequence ID" value="MBM6927894.1"/>
    <property type="molecule type" value="Genomic_DNA"/>
</dbReference>
<keyword evidence="4 7" id="KW-0378">Hydrolase</keyword>
<name>A0ABS2GSF4_9BURK</name>
<dbReference type="InterPro" id="IPR036412">
    <property type="entry name" value="HAD-like_sf"/>
</dbReference>
<keyword evidence="5 7" id="KW-0119">Carbohydrate metabolism</keyword>
<keyword evidence="3" id="KW-0479">Metal-binding</keyword>
<dbReference type="PANTHER" id="PTHR42891:SF1">
    <property type="entry name" value="D-GLYCERO-BETA-D-MANNO-HEPTOSE-1,7-BISPHOSPHATE 7-PHOSPHATASE"/>
    <property type="match status" value="1"/>
</dbReference>
<dbReference type="SUPFAM" id="SSF56784">
    <property type="entry name" value="HAD-like"/>
    <property type="match status" value="1"/>
</dbReference>
<keyword evidence="9" id="KW-1185">Reference proteome</keyword>